<dbReference type="Proteomes" id="UP000321776">
    <property type="component" value="Unassembled WGS sequence"/>
</dbReference>
<accession>A0A5C6VMB3</accession>
<evidence type="ECO:0000313" key="2">
    <source>
        <dbReference type="Proteomes" id="UP000321776"/>
    </source>
</evidence>
<protein>
    <submittedName>
        <fullName evidence="1">Uncharacterized protein</fullName>
    </submittedName>
</protein>
<comment type="caution">
    <text evidence="1">The sequence shown here is derived from an EMBL/GenBank/DDBJ whole genome shotgun (WGS) entry which is preliminary data.</text>
</comment>
<dbReference type="EMBL" id="VOQS01000001">
    <property type="protein sequence ID" value="TXC86150.1"/>
    <property type="molecule type" value="Genomic_DNA"/>
</dbReference>
<reference evidence="1 2" key="1">
    <citation type="journal article" date="2018" name="Int. J. Syst. Evol. Microbiol.">
        <title>Paraburkholderia azotifigens sp. nov., a nitrogen-fixing bacterium isolated from paddy soil.</title>
        <authorList>
            <person name="Choi G.M."/>
            <person name="Im W.T."/>
        </authorList>
    </citation>
    <scope>NUCLEOTIDE SEQUENCE [LARGE SCALE GENOMIC DNA]</scope>
    <source>
        <strain evidence="1 2">NF 2-5-3</strain>
    </source>
</reference>
<dbReference type="AlphaFoldDB" id="A0A5C6VMB3"/>
<name>A0A5C6VMB3_9BURK</name>
<gene>
    <name evidence="1" type="ORF">FRZ40_00370</name>
</gene>
<sequence>MKVRGPLIVAADRSLAAYIAAFSATTPCFVACVTGNAFALCEGRDGYPRFAPLRGPFTVFSIRGIT</sequence>
<organism evidence="1 2">
    <name type="scientific">Paraburkholderia azotifigens</name>
    <dbReference type="NCBI Taxonomy" id="2057004"/>
    <lineage>
        <taxon>Bacteria</taxon>
        <taxon>Pseudomonadati</taxon>
        <taxon>Pseudomonadota</taxon>
        <taxon>Betaproteobacteria</taxon>
        <taxon>Burkholderiales</taxon>
        <taxon>Burkholderiaceae</taxon>
        <taxon>Paraburkholderia</taxon>
    </lineage>
</organism>
<evidence type="ECO:0000313" key="1">
    <source>
        <dbReference type="EMBL" id="TXC86150.1"/>
    </source>
</evidence>
<proteinExistence type="predicted"/>